<dbReference type="InterPro" id="IPR035490">
    <property type="entry name" value="GlmS/FrlB_SIS"/>
</dbReference>
<evidence type="ECO:0000256" key="1">
    <source>
        <dbReference type="ARBA" id="ARBA00001031"/>
    </source>
</evidence>
<keyword evidence="7" id="KW-1185">Reference proteome</keyword>
<dbReference type="SUPFAM" id="SSF53697">
    <property type="entry name" value="SIS domain"/>
    <property type="match status" value="1"/>
</dbReference>
<proteinExistence type="predicted"/>
<dbReference type="EMBL" id="CP104064">
    <property type="protein sequence ID" value="WAH36053.1"/>
    <property type="molecule type" value="Genomic_DNA"/>
</dbReference>
<dbReference type="PROSITE" id="PS51464">
    <property type="entry name" value="SIS"/>
    <property type="match status" value="1"/>
</dbReference>
<dbReference type="CDD" id="cd05009">
    <property type="entry name" value="SIS_GlmS_GlmD_2"/>
    <property type="match status" value="1"/>
</dbReference>
<dbReference type="InterPro" id="IPR046348">
    <property type="entry name" value="SIS_dom_sf"/>
</dbReference>
<dbReference type="InterPro" id="IPR001347">
    <property type="entry name" value="SIS_dom"/>
</dbReference>
<evidence type="ECO:0000256" key="2">
    <source>
        <dbReference type="ARBA" id="ARBA00012916"/>
    </source>
</evidence>
<evidence type="ECO:0000259" key="5">
    <source>
        <dbReference type="PROSITE" id="PS51464"/>
    </source>
</evidence>
<comment type="catalytic activity">
    <reaction evidence="1">
        <text>D-fructose 6-phosphate + L-glutamine = D-glucosamine 6-phosphate + L-glutamate</text>
        <dbReference type="Rhea" id="RHEA:13237"/>
        <dbReference type="ChEBI" id="CHEBI:29985"/>
        <dbReference type="ChEBI" id="CHEBI:58359"/>
        <dbReference type="ChEBI" id="CHEBI:58725"/>
        <dbReference type="ChEBI" id="CHEBI:61527"/>
        <dbReference type="EC" id="2.6.1.16"/>
    </reaction>
</comment>
<dbReference type="PANTHER" id="PTHR10937:SF0">
    <property type="entry name" value="GLUTAMINE--FRUCTOSE-6-PHOSPHATE TRANSAMINASE (ISOMERIZING)"/>
    <property type="match status" value="1"/>
</dbReference>
<accession>A0ABY6YZJ3</accession>
<name>A0ABY6YZJ3_9BACL</name>
<dbReference type="PANTHER" id="PTHR10937">
    <property type="entry name" value="GLUCOSAMINE--FRUCTOSE-6-PHOSPHATE AMINOTRANSFERASE, ISOMERIZING"/>
    <property type="match status" value="1"/>
</dbReference>
<dbReference type="Gene3D" id="3.40.50.10490">
    <property type="entry name" value="Glucose-6-phosphate isomerase like protein, domain 1"/>
    <property type="match status" value="2"/>
</dbReference>
<reference evidence="6" key="1">
    <citation type="submission" date="2022-08" db="EMBL/GenBank/DDBJ databases">
        <title>Alicyclobacillus dauci DSM2870, complete genome.</title>
        <authorList>
            <person name="Wang Q."/>
            <person name="Cai R."/>
            <person name="Wang Z."/>
        </authorList>
    </citation>
    <scope>NUCLEOTIDE SEQUENCE</scope>
    <source>
        <strain evidence="6">DSM 28700</strain>
    </source>
</reference>
<dbReference type="InterPro" id="IPR035466">
    <property type="entry name" value="GlmS/AgaS_SIS"/>
</dbReference>
<gene>
    <name evidence="6" type="ORF">NZD86_17615</name>
</gene>
<feature type="domain" description="SIS" evidence="5">
    <location>
        <begin position="31"/>
        <end position="174"/>
    </location>
</feature>
<evidence type="ECO:0000313" key="6">
    <source>
        <dbReference type="EMBL" id="WAH36053.1"/>
    </source>
</evidence>
<dbReference type="RefSeq" id="WP_268043354.1">
    <property type="nucleotide sequence ID" value="NZ_CP104064.1"/>
</dbReference>
<dbReference type="Pfam" id="PF01380">
    <property type="entry name" value="SIS"/>
    <property type="match status" value="2"/>
</dbReference>
<dbReference type="EC" id="2.6.1.16" evidence="2"/>
<protein>
    <recommendedName>
        <fullName evidence="3">Glutamine--fructose-6-phosphate aminotransferase [isomerizing]</fullName>
        <ecNumber evidence="2">2.6.1.16</ecNumber>
    </recommendedName>
</protein>
<evidence type="ECO:0000256" key="3">
    <source>
        <dbReference type="ARBA" id="ARBA00016090"/>
    </source>
</evidence>
<sequence length="348" mass="38871">MSTYLEEILEQPEALKRLYRSAHNKTTLAELARDYQSSRPQLLFVGMGSSHYAGHVIRSRLSRAHIPFRIEEAGEVLHYEFDGIDERTWIVAISQSGESYETRELVKRARGHVARIVSITNEEQSTIASLADHTLLLCAGEEQASSTKTYLNSLLALHQFVDAISGERFVTDETVQGLADTLERTSPRLMTKMADVVNYLDISKEAHPQPIHMVARGPMFTTALQTALILAETTDLFASALPGGTFRHGPFELSGPEHRVVFFAPSGRTQDIVTKMAKEVYTYGSKVVLLSDHAETFPFAHIPLPRISEHFAPLLYFLPMELFGSSVALHRGRIPGTMKRMGKVTTME</sequence>
<evidence type="ECO:0000313" key="7">
    <source>
        <dbReference type="Proteomes" id="UP001164803"/>
    </source>
</evidence>
<dbReference type="Proteomes" id="UP001164803">
    <property type="component" value="Chromosome"/>
</dbReference>
<keyword evidence="4" id="KW-0677">Repeat</keyword>
<organism evidence="6 7">
    <name type="scientific">Alicyclobacillus dauci</name>
    <dbReference type="NCBI Taxonomy" id="1475485"/>
    <lineage>
        <taxon>Bacteria</taxon>
        <taxon>Bacillati</taxon>
        <taxon>Bacillota</taxon>
        <taxon>Bacilli</taxon>
        <taxon>Bacillales</taxon>
        <taxon>Alicyclobacillaceae</taxon>
        <taxon>Alicyclobacillus</taxon>
    </lineage>
</organism>
<dbReference type="CDD" id="cd05008">
    <property type="entry name" value="SIS_GlmS_GlmD_1"/>
    <property type="match status" value="1"/>
</dbReference>
<evidence type="ECO:0000256" key="4">
    <source>
        <dbReference type="ARBA" id="ARBA00022737"/>
    </source>
</evidence>